<evidence type="ECO:0000256" key="9">
    <source>
        <dbReference type="PIRSR" id="PIRSR000077-1"/>
    </source>
</evidence>
<feature type="site" description="Deprotonates C-terminal active site Cys" evidence="9">
    <location>
        <position position="28"/>
    </location>
</feature>
<sequence length="109" mass="12341">MADKNIVILDEANFEGEVLNSNIPVMIDFWAEWCGPCQTVMPIVDELANEFEGVAKIAKLNVDENRSLAMKYRVMSIPTILFFKNGEEVKREVGAKSKEEYVELIDSLV</sequence>
<comment type="similarity">
    <text evidence="1 8">Belongs to the thioredoxin family.</text>
</comment>
<dbReference type="CDD" id="cd02947">
    <property type="entry name" value="TRX_family"/>
    <property type="match status" value="1"/>
</dbReference>
<dbReference type="Gene3D" id="3.40.30.10">
    <property type="entry name" value="Glutaredoxin"/>
    <property type="match status" value="1"/>
</dbReference>
<dbReference type="PRINTS" id="PR00421">
    <property type="entry name" value="THIOREDOXIN"/>
</dbReference>
<dbReference type="GO" id="GO:0015035">
    <property type="term" value="F:protein-disulfide reductase activity"/>
    <property type="evidence" value="ECO:0007669"/>
    <property type="project" value="UniProtKB-UniRule"/>
</dbReference>
<dbReference type="OrthoDB" id="9790390at2"/>
<feature type="site" description="Contributes to redox potential value" evidence="9">
    <location>
        <position position="35"/>
    </location>
</feature>
<evidence type="ECO:0000256" key="4">
    <source>
        <dbReference type="ARBA" id="ARBA00022982"/>
    </source>
</evidence>
<feature type="disulfide bond" description="Redox-active" evidence="10">
    <location>
        <begin position="34"/>
        <end position="37"/>
    </location>
</feature>
<evidence type="ECO:0000256" key="10">
    <source>
        <dbReference type="PIRSR" id="PIRSR000077-4"/>
    </source>
</evidence>
<dbReference type="Pfam" id="PF00085">
    <property type="entry name" value="Thioredoxin"/>
    <property type="match status" value="1"/>
</dbReference>
<dbReference type="InterPro" id="IPR017937">
    <property type="entry name" value="Thioredoxin_CS"/>
</dbReference>
<evidence type="ECO:0000256" key="1">
    <source>
        <dbReference type="ARBA" id="ARBA00008987"/>
    </source>
</evidence>
<keyword evidence="4" id="KW-0249">Electron transport</keyword>
<dbReference type="EMBL" id="FQTU01000002">
    <property type="protein sequence ID" value="SHE41126.1"/>
    <property type="molecule type" value="Genomic_DNA"/>
</dbReference>
<keyword evidence="6 10" id="KW-0676">Redox-active center</keyword>
<proteinExistence type="inferred from homology"/>
<keyword evidence="13" id="KW-1185">Reference proteome</keyword>
<evidence type="ECO:0000256" key="6">
    <source>
        <dbReference type="ARBA" id="ARBA00023284"/>
    </source>
</evidence>
<reference evidence="12 13" key="1">
    <citation type="submission" date="2016-11" db="EMBL/GenBank/DDBJ databases">
        <authorList>
            <person name="Jaros S."/>
            <person name="Januszkiewicz K."/>
            <person name="Wedrychowicz H."/>
        </authorList>
    </citation>
    <scope>NUCLEOTIDE SEQUENCE [LARGE SCALE GENOMIC DNA]</scope>
    <source>
        <strain evidence="12 13">DSM 14828</strain>
    </source>
</reference>
<dbReference type="PIRSF" id="PIRSF000077">
    <property type="entry name" value="Thioredoxin"/>
    <property type="match status" value="1"/>
</dbReference>
<dbReference type="STRING" id="1120975.SAMN02746064_00425"/>
<evidence type="ECO:0000256" key="5">
    <source>
        <dbReference type="ARBA" id="ARBA00023157"/>
    </source>
</evidence>
<evidence type="ECO:0000256" key="7">
    <source>
        <dbReference type="NCBIfam" id="TIGR01068"/>
    </source>
</evidence>
<dbReference type="RefSeq" id="WP_073269428.1">
    <property type="nucleotide sequence ID" value="NZ_FQTU01000002.1"/>
</dbReference>
<dbReference type="Proteomes" id="UP000184251">
    <property type="component" value="Unassembled WGS sequence"/>
</dbReference>
<organism evidence="12 13">
    <name type="scientific">Alkalibacter saccharofermentans DSM 14828</name>
    <dbReference type="NCBI Taxonomy" id="1120975"/>
    <lineage>
        <taxon>Bacteria</taxon>
        <taxon>Bacillati</taxon>
        <taxon>Bacillota</taxon>
        <taxon>Clostridia</taxon>
        <taxon>Eubacteriales</taxon>
        <taxon>Eubacteriaceae</taxon>
        <taxon>Alkalibacter</taxon>
    </lineage>
</organism>
<dbReference type="PROSITE" id="PS51352">
    <property type="entry name" value="THIOREDOXIN_2"/>
    <property type="match status" value="1"/>
</dbReference>
<dbReference type="InterPro" id="IPR036249">
    <property type="entry name" value="Thioredoxin-like_sf"/>
</dbReference>
<keyword evidence="3" id="KW-0813">Transport</keyword>
<evidence type="ECO:0000313" key="12">
    <source>
        <dbReference type="EMBL" id="SHE41126.1"/>
    </source>
</evidence>
<dbReference type="GO" id="GO:0005829">
    <property type="term" value="C:cytosol"/>
    <property type="evidence" value="ECO:0007669"/>
    <property type="project" value="TreeGrafter"/>
</dbReference>
<dbReference type="PANTHER" id="PTHR45663:SF11">
    <property type="entry name" value="GEO12009P1"/>
    <property type="match status" value="1"/>
</dbReference>
<accession>A0A1M4T9F1</accession>
<dbReference type="PROSITE" id="PS00194">
    <property type="entry name" value="THIOREDOXIN_1"/>
    <property type="match status" value="1"/>
</dbReference>
<dbReference type="SUPFAM" id="SSF52833">
    <property type="entry name" value="Thioredoxin-like"/>
    <property type="match status" value="1"/>
</dbReference>
<evidence type="ECO:0000256" key="2">
    <source>
        <dbReference type="ARBA" id="ARBA00020570"/>
    </source>
</evidence>
<name>A0A1M4T9F1_9FIRM</name>
<dbReference type="NCBIfam" id="TIGR01068">
    <property type="entry name" value="thioredoxin"/>
    <property type="match status" value="1"/>
</dbReference>
<evidence type="ECO:0000313" key="13">
    <source>
        <dbReference type="Proteomes" id="UP000184251"/>
    </source>
</evidence>
<gene>
    <name evidence="12" type="ORF">SAMN02746064_00425</name>
</gene>
<evidence type="ECO:0000259" key="11">
    <source>
        <dbReference type="PROSITE" id="PS51352"/>
    </source>
</evidence>
<protein>
    <recommendedName>
        <fullName evidence="2 7">Thioredoxin</fullName>
    </recommendedName>
</protein>
<feature type="domain" description="Thioredoxin" evidence="11">
    <location>
        <begin position="1"/>
        <end position="109"/>
    </location>
</feature>
<dbReference type="GO" id="GO:0045454">
    <property type="term" value="P:cell redox homeostasis"/>
    <property type="evidence" value="ECO:0007669"/>
    <property type="project" value="TreeGrafter"/>
</dbReference>
<feature type="active site" description="Nucleophile" evidence="9">
    <location>
        <position position="37"/>
    </location>
</feature>
<keyword evidence="5 10" id="KW-1015">Disulfide bond</keyword>
<dbReference type="InterPro" id="IPR005746">
    <property type="entry name" value="Thioredoxin"/>
</dbReference>
<dbReference type="FunFam" id="3.40.30.10:FF:000001">
    <property type="entry name" value="Thioredoxin"/>
    <property type="match status" value="1"/>
</dbReference>
<dbReference type="PANTHER" id="PTHR45663">
    <property type="entry name" value="GEO12009P1"/>
    <property type="match status" value="1"/>
</dbReference>
<feature type="site" description="Contributes to redox potential value" evidence="9">
    <location>
        <position position="36"/>
    </location>
</feature>
<feature type="active site" description="Nucleophile" evidence="9">
    <location>
        <position position="34"/>
    </location>
</feature>
<evidence type="ECO:0000256" key="3">
    <source>
        <dbReference type="ARBA" id="ARBA00022448"/>
    </source>
</evidence>
<evidence type="ECO:0000256" key="8">
    <source>
        <dbReference type="PIRNR" id="PIRNR000077"/>
    </source>
</evidence>
<dbReference type="InterPro" id="IPR013766">
    <property type="entry name" value="Thioredoxin_domain"/>
</dbReference>
<dbReference type="AlphaFoldDB" id="A0A1M4T9F1"/>